<protein>
    <submittedName>
        <fullName evidence="2">Uncharacterized protein</fullName>
    </submittedName>
</protein>
<proteinExistence type="predicted"/>
<name>A0A6A5X2S9_9PLEO</name>
<gene>
    <name evidence="2" type="ORF">P154DRAFT_559468</name>
</gene>
<feature type="compositionally biased region" description="Pro residues" evidence="1">
    <location>
        <begin position="64"/>
        <end position="76"/>
    </location>
</feature>
<evidence type="ECO:0000313" key="2">
    <source>
        <dbReference type="EMBL" id="KAF2006406.1"/>
    </source>
</evidence>
<dbReference type="EMBL" id="ML977560">
    <property type="protein sequence ID" value="KAF2006406.1"/>
    <property type="molecule type" value="Genomic_DNA"/>
</dbReference>
<keyword evidence="3" id="KW-1185">Reference proteome</keyword>
<dbReference type="AlphaFoldDB" id="A0A6A5X2S9"/>
<sequence>MSTPEHRFSGSRSLGHSVAALSFTNITLRKLTPAPPPTSYNSHPLSPVYIRPILPKPDTMFAAAPPPPPPPPPPQAPTLKCQSSRLLEDPELSDCNVSSSASPPTSLRRRWSTGELSPLFHHRQAPTTPPRPHRWTWT</sequence>
<accession>A0A6A5X2S9</accession>
<organism evidence="2 3">
    <name type="scientific">Amniculicola lignicola CBS 123094</name>
    <dbReference type="NCBI Taxonomy" id="1392246"/>
    <lineage>
        <taxon>Eukaryota</taxon>
        <taxon>Fungi</taxon>
        <taxon>Dikarya</taxon>
        <taxon>Ascomycota</taxon>
        <taxon>Pezizomycotina</taxon>
        <taxon>Dothideomycetes</taxon>
        <taxon>Pleosporomycetidae</taxon>
        <taxon>Pleosporales</taxon>
        <taxon>Amniculicolaceae</taxon>
        <taxon>Amniculicola</taxon>
    </lineage>
</organism>
<evidence type="ECO:0000313" key="3">
    <source>
        <dbReference type="Proteomes" id="UP000799779"/>
    </source>
</evidence>
<feature type="region of interest" description="Disordered" evidence="1">
    <location>
        <begin position="57"/>
        <end position="138"/>
    </location>
</feature>
<dbReference type="Proteomes" id="UP000799779">
    <property type="component" value="Unassembled WGS sequence"/>
</dbReference>
<reference evidence="2" key="1">
    <citation type="journal article" date="2020" name="Stud. Mycol.">
        <title>101 Dothideomycetes genomes: a test case for predicting lifestyles and emergence of pathogens.</title>
        <authorList>
            <person name="Haridas S."/>
            <person name="Albert R."/>
            <person name="Binder M."/>
            <person name="Bloem J."/>
            <person name="Labutti K."/>
            <person name="Salamov A."/>
            <person name="Andreopoulos B."/>
            <person name="Baker S."/>
            <person name="Barry K."/>
            <person name="Bills G."/>
            <person name="Bluhm B."/>
            <person name="Cannon C."/>
            <person name="Castanera R."/>
            <person name="Culley D."/>
            <person name="Daum C."/>
            <person name="Ezra D."/>
            <person name="Gonzalez J."/>
            <person name="Henrissat B."/>
            <person name="Kuo A."/>
            <person name="Liang C."/>
            <person name="Lipzen A."/>
            <person name="Lutzoni F."/>
            <person name="Magnuson J."/>
            <person name="Mondo S."/>
            <person name="Nolan M."/>
            <person name="Ohm R."/>
            <person name="Pangilinan J."/>
            <person name="Park H.-J."/>
            <person name="Ramirez L."/>
            <person name="Alfaro M."/>
            <person name="Sun H."/>
            <person name="Tritt A."/>
            <person name="Yoshinaga Y."/>
            <person name="Zwiers L.-H."/>
            <person name="Turgeon B."/>
            <person name="Goodwin S."/>
            <person name="Spatafora J."/>
            <person name="Crous P."/>
            <person name="Grigoriev I."/>
        </authorList>
    </citation>
    <scope>NUCLEOTIDE SEQUENCE</scope>
    <source>
        <strain evidence="2">CBS 123094</strain>
    </source>
</reference>
<evidence type="ECO:0000256" key="1">
    <source>
        <dbReference type="SAM" id="MobiDB-lite"/>
    </source>
</evidence>
<feature type="compositionally biased region" description="Polar residues" evidence="1">
    <location>
        <begin position="95"/>
        <end position="105"/>
    </location>
</feature>